<feature type="compositionally biased region" description="Low complexity" evidence="1">
    <location>
        <begin position="225"/>
        <end position="251"/>
    </location>
</feature>
<feature type="domain" description="DUF8035" evidence="2">
    <location>
        <begin position="259"/>
        <end position="312"/>
    </location>
</feature>
<comment type="caution">
    <text evidence="3">The sequence shown here is derived from an EMBL/GenBank/DDBJ whole genome shotgun (WGS) entry which is preliminary data.</text>
</comment>
<name>A0A9P5D5R7_9HYPO</name>
<organism evidence="3 4">
    <name type="scientific">Geosmithia morbida</name>
    <dbReference type="NCBI Taxonomy" id="1094350"/>
    <lineage>
        <taxon>Eukaryota</taxon>
        <taxon>Fungi</taxon>
        <taxon>Dikarya</taxon>
        <taxon>Ascomycota</taxon>
        <taxon>Pezizomycotina</taxon>
        <taxon>Sordariomycetes</taxon>
        <taxon>Hypocreomycetidae</taxon>
        <taxon>Hypocreales</taxon>
        <taxon>Bionectriaceae</taxon>
        <taxon>Geosmithia</taxon>
    </lineage>
</organism>
<feature type="compositionally biased region" description="Basic and acidic residues" evidence="1">
    <location>
        <begin position="484"/>
        <end position="502"/>
    </location>
</feature>
<evidence type="ECO:0000313" key="4">
    <source>
        <dbReference type="Proteomes" id="UP000749293"/>
    </source>
</evidence>
<dbReference type="AlphaFoldDB" id="A0A9P5D5R7"/>
<feature type="compositionally biased region" description="Basic and acidic residues" evidence="1">
    <location>
        <begin position="1"/>
        <end position="15"/>
    </location>
</feature>
<feature type="compositionally biased region" description="Basic residues" evidence="1">
    <location>
        <begin position="209"/>
        <end position="224"/>
    </location>
</feature>
<feature type="region of interest" description="Disordered" evidence="1">
    <location>
        <begin position="338"/>
        <end position="361"/>
    </location>
</feature>
<gene>
    <name evidence="3" type="ORF">GMORB2_7071</name>
</gene>
<evidence type="ECO:0000259" key="2">
    <source>
        <dbReference type="Pfam" id="PF26118"/>
    </source>
</evidence>
<sequence length="511" mass="58703">MSRVGRFDRDRPDRYDYDDDIVSMRSGGGRGRDLPDNYSHRYETRPRAYDDDMVRDRRYYDDEPRFPRRELAPEYERRGPPVLEREREYFRDPFPPRPTMVRRQSSLDTYDRRPLHKLYEKEEYPPPARREDIHREDFRAPAYADIPLPKTRQRRELEAPPPRKHEDHYYDDIRVAEPDHYGDDRYLSYPDRIRERKYVRRDDRSSPSRSHRSHSTHARSKKSRSTTSESTTTGTTRSSSASSSSSSSGGTAIQGTYPKPGKTRIPARLVSKRAIIDIGYPFTEEGTTIIIQKALGQENIDALLKLSEDYKKSEQEVAAARSSAGDLDERREEIFVPPPPAPALPPPAPAPALAPAPAPAPAPTQVIQYPPPAPPPAPVVIEAGPRRNVSPSRTSTTGTSWDAYSYGHHHHHHHPEASAPVPIGPLALAERSRSRSRSREIRHEIHSLERELAHRTRYEPVRSERELVKAERLPNGELVLYEQEVSREHVPKPARIEKDKKGRLSLSLPRR</sequence>
<feature type="region of interest" description="Disordered" evidence="1">
    <location>
        <begin position="1"/>
        <end position="264"/>
    </location>
</feature>
<evidence type="ECO:0000313" key="3">
    <source>
        <dbReference type="EMBL" id="KAF4122764.1"/>
    </source>
</evidence>
<accession>A0A9P5D5R7</accession>
<dbReference type="OrthoDB" id="5428245at2759"/>
<dbReference type="RefSeq" id="XP_035321416.1">
    <property type="nucleotide sequence ID" value="XM_035469036.1"/>
</dbReference>
<feature type="region of interest" description="Disordered" evidence="1">
    <location>
        <begin position="484"/>
        <end position="511"/>
    </location>
</feature>
<protein>
    <recommendedName>
        <fullName evidence="2">DUF8035 domain-containing protein</fullName>
    </recommendedName>
</protein>
<proteinExistence type="predicted"/>
<feature type="compositionally biased region" description="Basic and acidic residues" evidence="1">
    <location>
        <begin position="30"/>
        <end position="91"/>
    </location>
</feature>
<keyword evidence="4" id="KW-1185">Reference proteome</keyword>
<dbReference type="Pfam" id="PF26118">
    <property type="entry name" value="DUF8035"/>
    <property type="match status" value="1"/>
</dbReference>
<evidence type="ECO:0000256" key="1">
    <source>
        <dbReference type="SAM" id="MobiDB-lite"/>
    </source>
</evidence>
<reference evidence="3" key="1">
    <citation type="submission" date="2020-03" db="EMBL/GenBank/DDBJ databases">
        <title>Site-based positive gene gene selection in Geosmithia morbida across the United States reveals a broad range of putative effectors and factors for local host and environmental adapation.</title>
        <authorList>
            <person name="Onufrak A."/>
            <person name="Murdoch R.W."/>
            <person name="Gazis R."/>
            <person name="Huff M."/>
            <person name="Staton M."/>
            <person name="Klingeman W."/>
            <person name="Hadziabdic D."/>
        </authorList>
    </citation>
    <scope>NUCLEOTIDE SEQUENCE</scope>
    <source>
        <strain evidence="3">1262</strain>
    </source>
</reference>
<dbReference type="Proteomes" id="UP000749293">
    <property type="component" value="Unassembled WGS sequence"/>
</dbReference>
<dbReference type="EMBL" id="JAANYQ010000008">
    <property type="protein sequence ID" value="KAF4122764.1"/>
    <property type="molecule type" value="Genomic_DNA"/>
</dbReference>
<dbReference type="InterPro" id="IPR058348">
    <property type="entry name" value="DUF8035"/>
</dbReference>
<dbReference type="GeneID" id="55973294"/>
<feature type="compositionally biased region" description="Basic and acidic residues" evidence="1">
    <location>
        <begin position="154"/>
        <end position="206"/>
    </location>
</feature>
<feature type="compositionally biased region" description="Basic and acidic residues" evidence="1">
    <location>
        <begin position="109"/>
        <end position="139"/>
    </location>
</feature>